<organism evidence="1 2">
    <name type="scientific">Limosa lapponica baueri</name>
    <dbReference type="NCBI Taxonomy" id="1758121"/>
    <lineage>
        <taxon>Eukaryota</taxon>
        <taxon>Metazoa</taxon>
        <taxon>Chordata</taxon>
        <taxon>Craniata</taxon>
        <taxon>Vertebrata</taxon>
        <taxon>Euteleostomi</taxon>
        <taxon>Archelosauria</taxon>
        <taxon>Archosauria</taxon>
        <taxon>Dinosauria</taxon>
        <taxon>Saurischia</taxon>
        <taxon>Theropoda</taxon>
        <taxon>Coelurosauria</taxon>
        <taxon>Aves</taxon>
        <taxon>Neognathae</taxon>
        <taxon>Neoaves</taxon>
        <taxon>Charadriiformes</taxon>
        <taxon>Scolopacidae</taxon>
        <taxon>Limosa</taxon>
    </lineage>
</organism>
<evidence type="ECO:0008006" key="3">
    <source>
        <dbReference type="Google" id="ProtNLM"/>
    </source>
</evidence>
<name>A0A2I0T5Z4_LIMLA</name>
<evidence type="ECO:0000313" key="2">
    <source>
        <dbReference type="Proteomes" id="UP000233556"/>
    </source>
</evidence>
<dbReference type="OrthoDB" id="416454at2759"/>
<reference evidence="2" key="1">
    <citation type="submission" date="2017-11" db="EMBL/GenBank/DDBJ databases">
        <authorList>
            <person name="Lima N.C."/>
            <person name="Parody-Merino A.M."/>
            <person name="Battley P.F."/>
            <person name="Fidler A.E."/>
            <person name="Prosdocimi F."/>
        </authorList>
    </citation>
    <scope>NUCLEOTIDE SEQUENCE [LARGE SCALE GENOMIC DNA]</scope>
</reference>
<sequence length="125" mass="14391">MRKLADVVARLLSINFERSWRLGEISQDWRKGNVTPIFEKGKKVMEQLILETISRRMEDKEVIRSSQHGFTKGRSCLTNLITFHVEMNGLVDEGSAVDIVYLAFRKAFDTVSKDPYRQAVEVWAG</sequence>
<dbReference type="EMBL" id="KZ517748">
    <property type="protein sequence ID" value="PKU29216.1"/>
    <property type="molecule type" value="Genomic_DNA"/>
</dbReference>
<gene>
    <name evidence="1" type="ORF">llap_20482</name>
</gene>
<protein>
    <recommendedName>
        <fullName evidence="3">Reverse transcriptase domain-containing protein</fullName>
    </recommendedName>
</protein>
<dbReference type="PANTHER" id="PTHR33332">
    <property type="entry name" value="REVERSE TRANSCRIPTASE DOMAIN-CONTAINING PROTEIN"/>
    <property type="match status" value="1"/>
</dbReference>
<accession>A0A2I0T5Z4</accession>
<proteinExistence type="predicted"/>
<keyword evidence="2" id="KW-1185">Reference proteome</keyword>
<dbReference type="Proteomes" id="UP000233556">
    <property type="component" value="Unassembled WGS sequence"/>
</dbReference>
<dbReference type="AlphaFoldDB" id="A0A2I0T5Z4"/>
<evidence type="ECO:0000313" key="1">
    <source>
        <dbReference type="EMBL" id="PKU29216.1"/>
    </source>
</evidence>
<reference evidence="2" key="2">
    <citation type="submission" date="2017-12" db="EMBL/GenBank/DDBJ databases">
        <title>Genome sequence of the Bar-tailed Godwit (Limosa lapponica baueri).</title>
        <authorList>
            <person name="Lima N.C.B."/>
            <person name="Parody-Merino A.M."/>
            <person name="Battley P.F."/>
            <person name="Fidler A.E."/>
            <person name="Prosdocimi F."/>
        </authorList>
    </citation>
    <scope>NUCLEOTIDE SEQUENCE [LARGE SCALE GENOMIC DNA]</scope>
</reference>